<evidence type="ECO:0000313" key="1">
    <source>
        <dbReference type="EMBL" id="RZC75975.1"/>
    </source>
</evidence>
<evidence type="ECO:0000313" key="2">
    <source>
        <dbReference type="Proteomes" id="UP000316621"/>
    </source>
</evidence>
<organism evidence="1 2">
    <name type="scientific">Papaver somniferum</name>
    <name type="common">Opium poppy</name>
    <dbReference type="NCBI Taxonomy" id="3469"/>
    <lineage>
        <taxon>Eukaryota</taxon>
        <taxon>Viridiplantae</taxon>
        <taxon>Streptophyta</taxon>
        <taxon>Embryophyta</taxon>
        <taxon>Tracheophyta</taxon>
        <taxon>Spermatophyta</taxon>
        <taxon>Magnoliopsida</taxon>
        <taxon>Ranunculales</taxon>
        <taxon>Papaveraceae</taxon>
        <taxon>Papaveroideae</taxon>
        <taxon>Papaver</taxon>
    </lineage>
</organism>
<dbReference type="AlphaFoldDB" id="A0A4Y7KVP0"/>
<proteinExistence type="predicted"/>
<accession>A0A4Y7KVP0</accession>
<sequence length="40" mass="4798">MAFDVNLENHRCRCPPVMMTYPLEVPFLYIWIVQLIRGCK</sequence>
<protein>
    <submittedName>
        <fullName evidence="1">Uncharacterized protein</fullName>
    </submittedName>
</protein>
<keyword evidence="2" id="KW-1185">Reference proteome</keyword>
<name>A0A4Y7KVP0_PAPSO</name>
<dbReference type="Proteomes" id="UP000316621">
    <property type="component" value="Chromosome 9"/>
</dbReference>
<gene>
    <name evidence="1" type="ORF">C5167_000180</name>
</gene>
<dbReference type="Gramene" id="RZC75975">
    <property type="protein sequence ID" value="RZC75975"/>
    <property type="gene ID" value="C5167_000180"/>
</dbReference>
<reference evidence="1 2" key="1">
    <citation type="journal article" date="2018" name="Science">
        <title>The opium poppy genome and morphinan production.</title>
        <authorList>
            <person name="Guo L."/>
            <person name="Winzer T."/>
            <person name="Yang X."/>
            <person name="Li Y."/>
            <person name="Ning Z."/>
            <person name="He Z."/>
            <person name="Teodor R."/>
            <person name="Lu Y."/>
            <person name="Bowser T.A."/>
            <person name="Graham I.A."/>
            <person name="Ye K."/>
        </authorList>
    </citation>
    <scope>NUCLEOTIDE SEQUENCE [LARGE SCALE GENOMIC DNA]</scope>
    <source>
        <strain evidence="2">cv. HN1</strain>
        <tissue evidence="1">Leaves</tissue>
    </source>
</reference>
<dbReference type="EMBL" id="CM010723">
    <property type="protein sequence ID" value="RZC75975.1"/>
    <property type="molecule type" value="Genomic_DNA"/>
</dbReference>